<feature type="transmembrane region" description="Helical" evidence="1">
    <location>
        <begin position="64"/>
        <end position="82"/>
    </location>
</feature>
<evidence type="ECO:0000313" key="3">
    <source>
        <dbReference type="Proteomes" id="UP001596957"/>
    </source>
</evidence>
<dbReference type="RefSeq" id="WP_381262032.1">
    <property type="nucleotide sequence ID" value="NZ_JBHTBI010000058.1"/>
</dbReference>
<dbReference type="EMBL" id="JBHTEC010000001">
    <property type="protein sequence ID" value="MFD0284123.1"/>
    <property type="molecule type" value="Genomic_DNA"/>
</dbReference>
<dbReference type="Proteomes" id="UP001596957">
    <property type="component" value="Unassembled WGS sequence"/>
</dbReference>
<keyword evidence="1" id="KW-1133">Transmembrane helix</keyword>
<name>A0ABW2VHX0_9ACTN</name>
<organism evidence="2 3">
    <name type="scientific">Streptomyces lutosisoli</name>
    <dbReference type="NCBI Taxonomy" id="2665721"/>
    <lineage>
        <taxon>Bacteria</taxon>
        <taxon>Bacillati</taxon>
        <taxon>Actinomycetota</taxon>
        <taxon>Actinomycetes</taxon>
        <taxon>Kitasatosporales</taxon>
        <taxon>Streptomycetaceae</taxon>
        <taxon>Streptomyces</taxon>
    </lineage>
</organism>
<accession>A0ABW2VHX0</accession>
<feature type="transmembrane region" description="Helical" evidence="1">
    <location>
        <begin position="34"/>
        <end position="52"/>
    </location>
</feature>
<sequence length="128" mass="12881">MPTSVRAAQVTVFVMMGLCLLMSVVVGVGSGSRAAGATFGQNLMGCVLFVLAFRYRTAGNGVRVASIVLASVQIVLALGGTARGIQGGIFALAGAVTVVVLLSQGTAGAWFKRARVPGLPYGAGPAVR</sequence>
<evidence type="ECO:0000313" key="2">
    <source>
        <dbReference type="EMBL" id="MFD0284123.1"/>
    </source>
</evidence>
<keyword evidence="1" id="KW-0472">Membrane</keyword>
<evidence type="ECO:0000256" key="1">
    <source>
        <dbReference type="SAM" id="Phobius"/>
    </source>
</evidence>
<feature type="transmembrane region" description="Helical" evidence="1">
    <location>
        <begin position="7"/>
        <end position="28"/>
    </location>
</feature>
<comment type="caution">
    <text evidence="2">The sequence shown here is derived from an EMBL/GenBank/DDBJ whole genome shotgun (WGS) entry which is preliminary data.</text>
</comment>
<keyword evidence="3" id="KW-1185">Reference proteome</keyword>
<feature type="transmembrane region" description="Helical" evidence="1">
    <location>
        <begin position="88"/>
        <end position="111"/>
    </location>
</feature>
<evidence type="ECO:0008006" key="4">
    <source>
        <dbReference type="Google" id="ProtNLM"/>
    </source>
</evidence>
<keyword evidence="1" id="KW-0812">Transmembrane</keyword>
<reference evidence="3" key="1">
    <citation type="journal article" date="2019" name="Int. J. Syst. Evol. Microbiol.">
        <title>The Global Catalogue of Microorganisms (GCM) 10K type strain sequencing project: providing services to taxonomists for standard genome sequencing and annotation.</title>
        <authorList>
            <consortium name="The Broad Institute Genomics Platform"/>
            <consortium name="The Broad Institute Genome Sequencing Center for Infectious Disease"/>
            <person name="Wu L."/>
            <person name="Ma J."/>
        </authorList>
    </citation>
    <scope>NUCLEOTIDE SEQUENCE [LARGE SCALE GENOMIC DNA]</scope>
    <source>
        <strain evidence="3">CGMCC 4.7198</strain>
    </source>
</reference>
<proteinExistence type="predicted"/>
<gene>
    <name evidence="2" type="ORF">ACFQZP_21055</name>
</gene>
<protein>
    <recommendedName>
        <fullName evidence="4">Integral membrane protein</fullName>
    </recommendedName>
</protein>